<dbReference type="AlphaFoldDB" id="A0A9D4YKD3"/>
<name>A0A9D4YKD3_PEA</name>
<comment type="caution">
    <text evidence="2">The sequence shown here is derived from an EMBL/GenBank/DDBJ whole genome shotgun (WGS) entry which is preliminary data.</text>
</comment>
<accession>A0A9D4YKD3</accession>
<gene>
    <name evidence="2" type="ORF">KIW84_010120</name>
</gene>
<protein>
    <submittedName>
        <fullName evidence="2">Uncharacterized protein</fullName>
    </submittedName>
</protein>
<dbReference type="SUPFAM" id="SSF57756">
    <property type="entry name" value="Retrovirus zinc finger-like domains"/>
    <property type="match status" value="1"/>
</dbReference>
<keyword evidence="3" id="KW-1185">Reference proteome</keyword>
<sequence>MREEISFLLHLSLLLLFNKVKPQGRVGIDECYFCKEKGHLIAQCLKLLKSGRNNLKTTLSHVVVTSPSTLAPPGYSIDHVYPSDTTSQVFDLAKKFQKFLSTQPHVMFASSLKMHMSLLPPTASQQPLVIVDHTPHTTTPLPAPPRRYPSCDCYLISQSKYIDNILEQAHLSDTRAADSPLELNVKYASSDGVILPYPTLYHTLVGCLVYLTITRPDIAYAVHVASDPIDCKSTT</sequence>
<dbReference type="InterPro" id="IPR036875">
    <property type="entry name" value="Znf_CCHC_sf"/>
</dbReference>
<evidence type="ECO:0000313" key="3">
    <source>
        <dbReference type="Proteomes" id="UP001058974"/>
    </source>
</evidence>
<evidence type="ECO:0000313" key="2">
    <source>
        <dbReference type="EMBL" id="KAI5440517.1"/>
    </source>
</evidence>
<dbReference type="Proteomes" id="UP001058974">
    <property type="component" value="Chromosome 1"/>
</dbReference>
<dbReference type="Gene3D" id="4.10.60.10">
    <property type="entry name" value="Zinc finger, CCHC-type"/>
    <property type="match status" value="1"/>
</dbReference>
<evidence type="ECO:0000256" key="1">
    <source>
        <dbReference type="SAM" id="SignalP"/>
    </source>
</evidence>
<organism evidence="2 3">
    <name type="scientific">Pisum sativum</name>
    <name type="common">Garden pea</name>
    <name type="synonym">Lathyrus oleraceus</name>
    <dbReference type="NCBI Taxonomy" id="3888"/>
    <lineage>
        <taxon>Eukaryota</taxon>
        <taxon>Viridiplantae</taxon>
        <taxon>Streptophyta</taxon>
        <taxon>Embryophyta</taxon>
        <taxon>Tracheophyta</taxon>
        <taxon>Spermatophyta</taxon>
        <taxon>Magnoliopsida</taxon>
        <taxon>eudicotyledons</taxon>
        <taxon>Gunneridae</taxon>
        <taxon>Pentapetalae</taxon>
        <taxon>rosids</taxon>
        <taxon>fabids</taxon>
        <taxon>Fabales</taxon>
        <taxon>Fabaceae</taxon>
        <taxon>Papilionoideae</taxon>
        <taxon>50 kb inversion clade</taxon>
        <taxon>NPAAA clade</taxon>
        <taxon>Hologalegina</taxon>
        <taxon>IRL clade</taxon>
        <taxon>Fabeae</taxon>
        <taxon>Lathyrus</taxon>
    </lineage>
</organism>
<dbReference type="GO" id="GO:0008270">
    <property type="term" value="F:zinc ion binding"/>
    <property type="evidence" value="ECO:0007669"/>
    <property type="project" value="InterPro"/>
</dbReference>
<feature type="signal peptide" evidence="1">
    <location>
        <begin position="1"/>
        <end position="22"/>
    </location>
</feature>
<proteinExistence type="predicted"/>
<dbReference type="Gramene" id="Psat01G0012000-T1">
    <property type="protein sequence ID" value="KAI5440517.1"/>
    <property type="gene ID" value="KIW84_010120"/>
</dbReference>
<feature type="chain" id="PRO_5039110470" evidence="1">
    <location>
        <begin position="23"/>
        <end position="235"/>
    </location>
</feature>
<keyword evidence="1" id="KW-0732">Signal</keyword>
<dbReference type="EMBL" id="JAMSHJ010000001">
    <property type="protein sequence ID" value="KAI5440517.1"/>
    <property type="molecule type" value="Genomic_DNA"/>
</dbReference>
<dbReference type="GO" id="GO:0003676">
    <property type="term" value="F:nucleic acid binding"/>
    <property type="evidence" value="ECO:0007669"/>
    <property type="project" value="InterPro"/>
</dbReference>
<reference evidence="2 3" key="1">
    <citation type="journal article" date="2022" name="Nat. Genet.">
        <title>Improved pea reference genome and pan-genome highlight genomic features and evolutionary characteristics.</title>
        <authorList>
            <person name="Yang T."/>
            <person name="Liu R."/>
            <person name="Luo Y."/>
            <person name="Hu S."/>
            <person name="Wang D."/>
            <person name="Wang C."/>
            <person name="Pandey M.K."/>
            <person name="Ge S."/>
            <person name="Xu Q."/>
            <person name="Li N."/>
            <person name="Li G."/>
            <person name="Huang Y."/>
            <person name="Saxena R.K."/>
            <person name="Ji Y."/>
            <person name="Li M."/>
            <person name="Yan X."/>
            <person name="He Y."/>
            <person name="Liu Y."/>
            <person name="Wang X."/>
            <person name="Xiang C."/>
            <person name="Varshney R.K."/>
            <person name="Ding H."/>
            <person name="Gao S."/>
            <person name="Zong X."/>
        </authorList>
    </citation>
    <scope>NUCLEOTIDE SEQUENCE [LARGE SCALE GENOMIC DNA]</scope>
    <source>
        <strain evidence="2 3">cv. Zhongwan 6</strain>
    </source>
</reference>